<evidence type="ECO:0000313" key="1">
    <source>
        <dbReference type="EMBL" id="DAF59030.1"/>
    </source>
</evidence>
<sequence>MPEEETISPTPELVNKEMLVGTFLDLCPFGTEITKTGGTDTVDESFKPAKESKAWLPGGEVIDYKITPATEDDSRTAFSRATKSYVTRKNTKVTGNTIEVNVTEMNPLLWQIIYQTDRLEAGKEVQPFSRTRFGENMWARLTKYQEDKKEIMVLEVAALLKVELPTENNKLLTPKLTLEVIPSSLNSLTPTEEIAFPASAEA</sequence>
<name>A0A8S5T709_9CAUD</name>
<dbReference type="EMBL" id="BK032761">
    <property type="protein sequence ID" value="DAF59030.1"/>
    <property type="molecule type" value="Genomic_DNA"/>
</dbReference>
<proteinExistence type="predicted"/>
<organism evidence="1">
    <name type="scientific">Myoviridae sp. cta6i12</name>
    <dbReference type="NCBI Taxonomy" id="2827695"/>
    <lineage>
        <taxon>Viruses</taxon>
        <taxon>Duplodnaviria</taxon>
        <taxon>Heunggongvirae</taxon>
        <taxon>Uroviricota</taxon>
        <taxon>Caudoviricetes</taxon>
    </lineage>
</organism>
<reference evidence="1" key="1">
    <citation type="journal article" date="2021" name="Proc. Natl. Acad. Sci. U.S.A.">
        <title>A Catalog of Tens of Thousands of Viruses from Human Metagenomes Reveals Hidden Associations with Chronic Diseases.</title>
        <authorList>
            <person name="Tisza M.J."/>
            <person name="Buck C.B."/>
        </authorList>
    </citation>
    <scope>NUCLEOTIDE SEQUENCE</scope>
    <source>
        <strain evidence="1">Cta6i12</strain>
    </source>
</reference>
<protein>
    <submittedName>
        <fullName evidence="1">Uncharacterized protein</fullName>
    </submittedName>
</protein>
<accession>A0A8S5T709</accession>